<sequence>MTLPDRIKRAGNLFIDRIDPQIIFAAVEYADFNECCLAVEILCEQLYEYSVPITLEEFEQLRQLATETTADPSLIEMLRSLVRSNST</sequence>
<reference evidence="1" key="1">
    <citation type="submission" date="2021-11" db="EMBL/GenBank/DDBJ databases">
        <title>Genome sequence.</title>
        <authorList>
            <person name="Sun Q."/>
        </authorList>
    </citation>
    <scope>NUCLEOTIDE SEQUENCE</scope>
    <source>
        <strain evidence="1">JC732</strain>
    </source>
</reference>
<dbReference type="EMBL" id="JAJKFT010000010">
    <property type="protein sequence ID" value="MCC9629802.1"/>
    <property type="molecule type" value="Genomic_DNA"/>
</dbReference>
<evidence type="ECO:0000313" key="2">
    <source>
        <dbReference type="Proteomes" id="UP001139103"/>
    </source>
</evidence>
<keyword evidence="2" id="KW-1185">Reference proteome</keyword>
<accession>A0A9X1SH76</accession>
<dbReference type="Proteomes" id="UP001139103">
    <property type="component" value="Unassembled WGS sequence"/>
</dbReference>
<gene>
    <name evidence="1" type="ORF">LOC68_15540</name>
</gene>
<evidence type="ECO:0000313" key="1">
    <source>
        <dbReference type="EMBL" id="MCC9629802.1"/>
    </source>
</evidence>
<dbReference type="AlphaFoldDB" id="A0A9X1SH76"/>
<dbReference type="InterPro" id="IPR047880">
    <property type="entry name" value="MafI-like"/>
</dbReference>
<comment type="caution">
    <text evidence="1">The sequence shown here is derived from an EMBL/GenBank/DDBJ whole genome shotgun (WGS) entry which is preliminary data.</text>
</comment>
<dbReference type="RefSeq" id="WP_230220385.1">
    <property type="nucleotide sequence ID" value="NZ_JAJKFT010000010.1"/>
</dbReference>
<organism evidence="1 2">
    <name type="scientific">Blastopirellula sediminis</name>
    <dbReference type="NCBI Taxonomy" id="2894196"/>
    <lineage>
        <taxon>Bacteria</taxon>
        <taxon>Pseudomonadati</taxon>
        <taxon>Planctomycetota</taxon>
        <taxon>Planctomycetia</taxon>
        <taxon>Pirellulales</taxon>
        <taxon>Pirellulaceae</taxon>
        <taxon>Blastopirellula</taxon>
    </lineage>
</organism>
<dbReference type="NCBIfam" id="NF033691">
    <property type="entry name" value="immunity_MafI"/>
    <property type="match status" value="1"/>
</dbReference>
<proteinExistence type="predicted"/>
<protein>
    <submittedName>
        <fullName evidence="1">MafI family immunity protein</fullName>
    </submittedName>
</protein>
<name>A0A9X1SH76_9BACT</name>